<dbReference type="EMBL" id="FNBP01000002">
    <property type="protein sequence ID" value="SDF49674.1"/>
    <property type="molecule type" value="Genomic_DNA"/>
</dbReference>
<dbReference type="Proteomes" id="UP000199399">
    <property type="component" value="Unassembled WGS sequence"/>
</dbReference>
<feature type="domain" description="Nitrile hydratase beta subunit-like N-terminal" evidence="7">
    <location>
        <begin position="1"/>
        <end position="104"/>
    </location>
</feature>
<dbReference type="InterPro" id="IPR042262">
    <property type="entry name" value="CN_hydtase_beta_C"/>
</dbReference>
<dbReference type="GO" id="GO:0018822">
    <property type="term" value="F:nitrile hydratase activity"/>
    <property type="evidence" value="ECO:0007669"/>
    <property type="project" value="UniProtKB-EC"/>
</dbReference>
<evidence type="ECO:0000313" key="8">
    <source>
        <dbReference type="EMBL" id="SDF49674.1"/>
    </source>
</evidence>
<comment type="catalytic activity">
    <reaction evidence="4 5">
        <text>an aliphatic primary amide = an aliphatic nitrile + H2O</text>
        <dbReference type="Rhea" id="RHEA:12673"/>
        <dbReference type="ChEBI" id="CHEBI:15377"/>
        <dbReference type="ChEBI" id="CHEBI:65285"/>
        <dbReference type="ChEBI" id="CHEBI:80291"/>
        <dbReference type="EC" id="4.2.1.84"/>
    </reaction>
</comment>
<evidence type="ECO:0000256" key="3">
    <source>
        <dbReference type="ARBA" id="ARBA00023239"/>
    </source>
</evidence>
<evidence type="ECO:0000256" key="5">
    <source>
        <dbReference type="PIRNR" id="PIRNR001427"/>
    </source>
</evidence>
<comment type="similarity">
    <text evidence="2 5">Belongs to the nitrile hydratase subunit beta family.</text>
</comment>
<feature type="domain" description="Nitrile hydratase beta subunit" evidence="6">
    <location>
        <begin position="121"/>
        <end position="221"/>
    </location>
</feature>
<keyword evidence="3 5" id="KW-0456">Lyase</keyword>
<sequence>MTRVHDMGGRFGDGPVTPEAEDVVFHTDWHRRALALTLATGTLGKWNIDVSRHARECLSPQDYTTFSYYEKWIAGVADMLVARGVVSADELEGSAEPTPSPLAEKALKAPQVAGVLARGGPADRPSDIAPTFAPGDNVVTRKHPANTLVPGGHTRLPAYAAGARGRVVRLHGTHVLPDSNAHGLGEAPEPLYAVAFPASELWAHPEHPRDEVVLDLWQSYLVTP</sequence>
<dbReference type="GO" id="GO:0046914">
    <property type="term" value="F:transition metal ion binding"/>
    <property type="evidence" value="ECO:0007669"/>
    <property type="project" value="InterPro"/>
</dbReference>
<dbReference type="NCBIfam" id="TIGR03888">
    <property type="entry name" value="nitrile_beta"/>
    <property type="match status" value="1"/>
</dbReference>
<dbReference type="Pfam" id="PF02211">
    <property type="entry name" value="NHase_beta_C"/>
    <property type="match status" value="1"/>
</dbReference>
<dbReference type="EC" id="4.2.1.84" evidence="5"/>
<dbReference type="STRING" id="218672.SAMN04489759_102322"/>
<dbReference type="OrthoDB" id="3478924at2"/>
<dbReference type="Gene3D" id="1.10.472.20">
    <property type="entry name" value="Nitrile hydratase, beta subunit"/>
    <property type="match status" value="1"/>
</dbReference>
<name>A0A1G7LJY9_9RHOB</name>
<dbReference type="AlphaFoldDB" id="A0A1G7LJY9"/>
<gene>
    <name evidence="8" type="ORF">SAMN04489759_102322</name>
</gene>
<comment type="function">
    <text evidence="1 5">NHase catalyzes the hydration of various nitrile compounds to the corresponding amides.</text>
</comment>
<evidence type="ECO:0000256" key="2">
    <source>
        <dbReference type="ARBA" id="ARBA00009098"/>
    </source>
</evidence>
<organism evidence="8 9">
    <name type="scientific">Sulfitobacter delicatus</name>
    <dbReference type="NCBI Taxonomy" id="218672"/>
    <lineage>
        <taxon>Bacteria</taxon>
        <taxon>Pseudomonadati</taxon>
        <taxon>Pseudomonadota</taxon>
        <taxon>Alphaproteobacteria</taxon>
        <taxon>Rhodobacterales</taxon>
        <taxon>Roseobacteraceae</taxon>
        <taxon>Sulfitobacter</taxon>
    </lineage>
</organism>
<dbReference type="InterPro" id="IPR003168">
    <property type="entry name" value="Nitrile_hydratase_bsu"/>
</dbReference>
<protein>
    <recommendedName>
        <fullName evidence="5">Nitrile hydratase subunit beta</fullName>
        <shortName evidence="5">NHase</shortName>
        <ecNumber evidence="5">4.2.1.84</ecNumber>
    </recommendedName>
</protein>
<accession>A0A1G7LJY9</accession>
<evidence type="ECO:0000256" key="4">
    <source>
        <dbReference type="ARBA" id="ARBA00044877"/>
    </source>
</evidence>
<dbReference type="Pfam" id="PF21006">
    <property type="entry name" value="NHase_beta_N"/>
    <property type="match status" value="1"/>
</dbReference>
<dbReference type="SUPFAM" id="SSF50090">
    <property type="entry name" value="Electron transport accessory proteins"/>
    <property type="match status" value="1"/>
</dbReference>
<dbReference type="InterPro" id="IPR049054">
    <property type="entry name" value="CN_hydtase_beta-like_N"/>
</dbReference>
<reference evidence="9" key="1">
    <citation type="submission" date="2016-10" db="EMBL/GenBank/DDBJ databases">
        <authorList>
            <person name="Varghese N."/>
            <person name="Submissions S."/>
        </authorList>
    </citation>
    <scope>NUCLEOTIDE SEQUENCE [LARGE SCALE GENOMIC DNA]</scope>
    <source>
        <strain evidence="9">DSM 16477</strain>
    </source>
</reference>
<proteinExistence type="inferred from homology"/>
<dbReference type="InterPro" id="IPR008990">
    <property type="entry name" value="Elect_transpt_acc-like_dom_sf"/>
</dbReference>
<evidence type="ECO:0000313" key="9">
    <source>
        <dbReference type="Proteomes" id="UP000199399"/>
    </source>
</evidence>
<evidence type="ECO:0000259" key="6">
    <source>
        <dbReference type="Pfam" id="PF02211"/>
    </source>
</evidence>
<dbReference type="RefSeq" id="WP_093739731.1">
    <property type="nucleotide sequence ID" value="NZ_FNBP01000002.1"/>
</dbReference>
<dbReference type="InterPro" id="IPR024690">
    <property type="entry name" value="CN_hydtase_beta_dom_C"/>
</dbReference>
<evidence type="ECO:0000259" key="7">
    <source>
        <dbReference type="Pfam" id="PF21006"/>
    </source>
</evidence>
<dbReference type="PIRSF" id="PIRSF001427">
    <property type="entry name" value="NHase_beta"/>
    <property type="match status" value="1"/>
</dbReference>
<dbReference type="Gene3D" id="2.30.30.50">
    <property type="match status" value="1"/>
</dbReference>
<keyword evidence="9" id="KW-1185">Reference proteome</keyword>
<evidence type="ECO:0000256" key="1">
    <source>
        <dbReference type="ARBA" id="ARBA00004042"/>
    </source>
</evidence>